<dbReference type="KEGG" id="tad:TRIADDRAFT_55491"/>
<dbReference type="HOGENOM" id="CLU_2018157_0_0_1"/>
<accession>B3RV14</accession>
<organism evidence="1 2">
    <name type="scientific">Trichoplax adhaerens</name>
    <name type="common">Trichoplax reptans</name>
    <dbReference type="NCBI Taxonomy" id="10228"/>
    <lineage>
        <taxon>Eukaryota</taxon>
        <taxon>Metazoa</taxon>
        <taxon>Placozoa</taxon>
        <taxon>Uniplacotomia</taxon>
        <taxon>Trichoplacea</taxon>
        <taxon>Trichoplacidae</taxon>
        <taxon>Trichoplax</taxon>
    </lineage>
</organism>
<protein>
    <submittedName>
        <fullName evidence="1">Uncharacterized protein</fullName>
    </submittedName>
</protein>
<proteinExistence type="predicted"/>
<keyword evidence="2" id="KW-1185">Reference proteome</keyword>
<dbReference type="SUPFAM" id="SSF47391">
    <property type="entry name" value="Dimerization-anchoring domain of cAMP-dependent PK regulatory subunit"/>
    <property type="match status" value="1"/>
</dbReference>
<dbReference type="OrthoDB" id="522106at2759"/>
<dbReference type="RefSeq" id="XP_002111450.1">
    <property type="nucleotide sequence ID" value="XM_002111414.1"/>
</dbReference>
<dbReference type="GeneID" id="6752663"/>
<gene>
    <name evidence="1" type="ORF">TRIADDRAFT_55491</name>
</gene>
<dbReference type="Proteomes" id="UP000009022">
    <property type="component" value="Unassembled WGS sequence"/>
</dbReference>
<dbReference type="AlphaFoldDB" id="B3RV14"/>
<dbReference type="EMBL" id="DS985244">
    <property type="protein sequence ID" value="EDV25417.1"/>
    <property type="molecule type" value="Genomic_DNA"/>
</dbReference>
<dbReference type="InParanoid" id="B3RV14"/>
<name>B3RV14_TRIAD</name>
<evidence type="ECO:0000313" key="1">
    <source>
        <dbReference type="EMBL" id="EDV25417.1"/>
    </source>
</evidence>
<dbReference type="CTD" id="6752663"/>
<evidence type="ECO:0000313" key="2">
    <source>
        <dbReference type="Proteomes" id="UP000009022"/>
    </source>
</evidence>
<sequence length="123" mass="14263">MTDTSSLTDEEYLDKYKIRSILQTLFRQVLHDRPSNPISYFQKCLQEDLKEGLLDEIRDGFNHDGRHDIPQLLFPVDGVILSKCFLYNAHEVIVPTAKDSIRKCLIKPFSANYQIPDVEIHLS</sequence>
<reference evidence="1 2" key="1">
    <citation type="journal article" date="2008" name="Nature">
        <title>The Trichoplax genome and the nature of placozoans.</title>
        <authorList>
            <person name="Srivastava M."/>
            <person name="Begovic E."/>
            <person name="Chapman J."/>
            <person name="Putnam N.H."/>
            <person name="Hellsten U."/>
            <person name="Kawashima T."/>
            <person name="Kuo A."/>
            <person name="Mitros T."/>
            <person name="Salamov A."/>
            <person name="Carpenter M.L."/>
            <person name="Signorovitch A.Y."/>
            <person name="Moreno M.A."/>
            <person name="Kamm K."/>
            <person name="Grimwood J."/>
            <person name="Schmutz J."/>
            <person name="Shapiro H."/>
            <person name="Grigoriev I.V."/>
            <person name="Buss L.W."/>
            <person name="Schierwater B."/>
            <person name="Dellaporta S.L."/>
            <person name="Rokhsar D.S."/>
        </authorList>
    </citation>
    <scope>NUCLEOTIDE SEQUENCE [LARGE SCALE GENOMIC DNA]</scope>
    <source>
        <strain evidence="1 2">Grell-BS-1999</strain>
    </source>
</reference>